<evidence type="ECO:0000256" key="1">
    <source>
        <dbReference type="SAM" id="MobiDB-lite"/>
    </source>
</evidence>
<dbReference type="EMBL" id="JAWDGP010002856">
    <property type="protein sequence ID" value="KAK3779252.1"/>
    <property type="molecule type" value="Genomic_DNA"/>
</dbReference>
<feature type="region of interest" description="Disordered" evidence="1">
    <location>
        <begin position="1"/>
        <end position="23"/>
    </location>
</feature>
<feature type="compositionally biased region" description="Basic and acidic residues" evidence="1">
    <location>
        <begin position="1"/>
        <end position="12"/>
    </location>
</feature>
<gene>
    <name evidence="2" type="ORF">RRG08_057624</name>
</gene>
<keyword evidence="3" id="KW-1185">Reference proteome</keyword>
<proteinExistence type="predicted"/>
<sequence>MLQESPHHKDSLHSTNQIQHSMIVPPRYRHAALSVSPYLPSHARLHPAAYPEEQADHYLPDQTMQTPGPKIPG</sequence>
<organism evidence="2 3">
    <name type="scientific">Elysia crispata</name>
    <name type="common">lettuce slug</name>
    <dbReference type="NCBI Taxonomy" id="231223"/>
    <lineage>
        <taxon>Eukaryota</taxon>
        <taxon>Metazoa</taxon>
        <taxon>Spiralia</taxon>
        <taxon>Lophotrochozoa</taxon>
        <taxon>Mollusca</taxon>
        <taxon>Gastropoda</taxon>
        <taxon>Heterobranchia</taxon>
        <taxon>Euthyneura</taxon>
        <taxon>Panpulmonata</taxon>
        <taxon>Sacoglossa</taxon>
        <taxon>Placobranchoidea</taxon>
        <taxon>Plakobranchidae</taxon>
        <taxon>Elysia</taxon>
    </lineage>
</organism>
<evidence type="ECO:0000313" key="2">
    <source>
        <dbReference type="EMBL" id="KAK3779252.1"/>
    </source>
</evidence>
<evidence type="ECO:0000313" key="3">
    <source>
        <dbReference type="Proteomes" id="UP001283361"/>
    </source>
</evidence>
<dbReference type="AlphaFoldDB" id="A0AAE1DQQ5"/>
<dbReference type="Proteomes" id="UP001283361">
    <property type="component" value="Unassembled WGS sequence"/>
</dbReference>
<protein>
    <submittedName>
        <fullName evidence="2">Uncharacterized protein</fullName>
    </submittedName>
</protein>
<reference evidence="2" key="1">
    <citation type="journal article" date="2023" name="G3 (Bethesda)">
        <title>A reference genome for the long-term kleptoplast-retaining sea slug Elysia crispata morphotype clarki.</title>
        <authorList>
            <person name="Eastman K.E."/>
            <person name="Pendleton A.L."/>
            <person name="Shaikh M.A."/>
            <person name="Suttiyut T."/>
            <person name="Ogas R."/>
            <person name="Tomko P."/>
            <person name="Gavelis G."/>
            <person name="Widhalm J.R."/>
            <person name="Wisecaver J.H."/>
        </authorList>
    </citation>
    <scope>NUCLEOTIDE SEQUENCE</scope>
    <source>
        <strain evidence="2">ECLA1</strain>
    </source>
</reference>
<accession>A0AAE1DQQ5</accession>
<name>A0AAE1DQQ5_9GAST</name>
<comment type="caution">
    <text evidence="2">The sequence shown here is derived from an EMBL/GenBank/DDBJ whole genome shotgun (WGS) entry which is preliminary data.</text>
</comment>